<dbReference type="Gene3D" id="3.40.50.150">
    <property type="entry name" value="Vaccinia Virus protein VP39"/>
    <property type="match status" value="1"/>
</dbReference>
<dbReference type="PANTHER" id="PTHR12303">
    <property type="entry name" value="CARNOSINE N-METHYLTRANSFERASE"/>
    <property type="match status" value="1"/>
</dbReference>
<dbReference type="Proteomes" id="UP000039865">
    <property type="component" value="Unassembled WGS sequence"/>
</dbReference>
<dbReference type="InterPro" id="IPR029063">
    <property type="entry name" value="SAM-dependent_MTases_sf"/>
</dbReference>
<evidence type="ECO:0000256" key="1">
    <source>
        <dbReference type="ARBA" id="ARBA00010086"/>
    </source>
</evidence>
<dbReference type="GO" id="GO:0030735">
    <property type="term" value="F:carnosine N-methyltransferase activity"/>
    <property type="evidence" value="ECO:0007669"/>
    <property type="project" value="UniProtKB-EC"/>
</dbReference>
<feature type="compositionally biased region" description="Basic and acidic residues" evidence="6">
    <location>
        <begin position="1"/>
        <end position="21"/>
    </location>
</feature>
<keyword evidence="3" id="KW-0489">Methyltransferase</keyword>
<accession>A0A078AAD4</accession>
<dbReference type="SMART" id="SM01296">
    <property type="entry name" value="N2227"/>
    <property type="match status" value="1"/>
</dbReference>
<dbReference type="OrthoDB" id="978at2759"/>
<dbReference type="InParanoid" id="A0A078AAD4"/>
<keyword evidence="8" id="KW-1185">Reference proteome</keyword>
<proteinExistence type="inferred from homology"/>
<dbReference type="GO" id="GO:0032259">
    <property type="term" value="P:methylation"/>
    <property type="evidence" value="ECO:0007669"/>
    <property type="project" value="UniProtKB-KW"/>
</dbReference>
<evidence type="ECO:0000256" key="4">
    <source>
        <dbReference type="ARBA" id="ARBA00022679"/>
    </source>
</evidence>
<evidence type="ECO:0000313" key="7">
    <source>
        <dbReference type="EMBL" id="CDW79220.1"/>
    </source>
</evidence>
<keyword evidence="4" id="KW-0808">Transferase</keyword>
<dbReference type="EMBL" id="CCKQ01007797">
    <property type="protein sequence ID" value="CDW79220.1"/>
    <property type="molecule type" value="Genomic_DNA"/>
</dbReference>
<dbReference type="InterPro" id="IPR012901">
    <property type="entry name" value="CARME"/>
</dbReference>
<evidence type="ECO:0000256" key="5">
    <source>
        <dbReference type="ARBA" id="ARBA00022691"/>
    </source>
</evidence>
<dbReference type="SUPFAM" id="SSF53335">
    <property type="entry name" value="S-adenosyl-L-methionine-dependent methyltransferases"/>
    <property type="match status" value="1"/>
</dbReference>
<organism evidence="7 8">
    <name type="scientific">Stylonychia lemnae</name>
    <name type="common">Ciliate</name>
    <dbReference type="NCBI Taxonomy" id="5949"/>
    <lineage>
        <taxon>Eukaryota</taxon>
        <taxon>Sar</taxon>
        <taxon>Alveolata</taxon>
        <taxon>Ciliophora</taxon>
        <taxon>Intramacronucleata</taxon>
        <taxon>Spirotrichea</taxon>
        <taxon>Stichotrichia</taxon>
        <taxon>Sporadotrichida</taxon>
        <taxon>Oxytrichidae</taxon>
        <taxon>Stylonychinae</taxon>
        <taxon>Stylonychia</taxon>
    </lineage>
</organism>
<keyword evidence="5" id="KW-0949">S-adenosyl-L-methionine</keyword>
<dbReference type="PANTHER" id="PTHR12303:SF6">
    <property type="entry name" value="CARNOSINE N-METHYLTRANSFERASE"/>
    <property type="match status" value="1"/>
</dbReference>
<dbReference type="AlphaFoldDB" id="A0A078AAD4"/>
<name>A0A078AAD4_STYLE</name>
<feature type="region of interest" description="Disordered" evidence="6">
    <location>
        <begin position="1"/>
        <end position="31"/>
    </location>
</feature>
<reference evidence="7 8" key="1">
    <citation type="submission" date="2014-06" db="EMBL/GenBank/DDBJ databases">
        <authorList>
            <person name="Swart Estienne"/>
        </authorList>
    </citation>
    <scope>NUCLEOTIDE SEQUENCE [LARGE SCALE GENOMIC DNA]</scope>
    <source>
        <strain evidence="7 8">130c</strain>
    </source>
</reference>
<comment type="similarity">
    <text evidence="1">Belongs to the carnosine N-methyltransferase family.</text>
</comment>
<evidence type="ECO:0000256" key="3">
    <source>
        <dbReference type="ARBA" id="ARBA00022603"/>
    </source>
</evidence>
<evidence type="ECO:0000256" key="2">
    <source>
        <dbReference type="ARBA" id="ARBA00012003"/>
    </source>
</evidence>
<dbReference type="OMA" id="WSHHATE"/>
<dbReference type="EC" id="2.1.1.22" evidence="2"/>
<evidence type="ECO:0000256" key="6">
    <source>
        <dbReference type="SAM" id="MobiDB-lite"/>
    </source>
</evidence>
<dbReference type="Pfam" id="PF07942">
    <property type="entry name" value="CARME"/>
    <property type="match status" value="1"/>
</dbReference>
<sequence length="385" mass="44956">MEQKDNCKSDSCGDHHSHQEHQPGPMDDPEEQAHFKSVVSAFFNYSVDAVRDVARMERDFSKIDPKYLKYLPADFRKSRLEKLKKAIVTNQQVLNLIVSDYQQLFEYDKLPNGMVALKPMFIKPTDIIKMRSTLKSFLRDWSSEGKREREMCYGPIIKEINEYFPVPVDPSTGERKSVLHPGSGLGRLVFDLALQGYKSQGNEFAYFMLLTSNFILNVTQSKDQYEVYPFIHHFSNLKTEDQAFLKVKFPDVCPNEAMTIDKEYDFSMVAGEFVEVYSKQEAQWDCVVTCFFLDTAHNVIEYIECIHKILKKGGLWVNIGPLLYHYAEQPNEIQLELSWEDIEKIIPQFGFEFRKKYWTDCVYTNDSQSMMQMTYNCIFFSAVKQ</sequence>
<protein>
    <recommendedName>
        <fullName evidence="2">carnosine N-methyltransferase</fullName>
        <ecNumber evidence="2">2.1.1.22</ecNumber>
    </recommendedName>
</protein>
<evidence type="ECO:0000313" key="8">
    <source>
        <dbReference type="Proteomes" id="UP000039865"/>
    </source>
</evidence>
<gene>
    <name evidence="7" type="primary">Contig17864.g18985</name>
    <name evidence="7" type="ORF">STYLEM_8206</name>
</gene>